<name>A0A1F4VMI7_UNCKA</name>
<evidence type="ECO:0000313" key="7">
    <source>
        <dbReference type="Proteomes" id="UP000178964"/>
    </source>
</evidence>
<gene>
    <name evidence="6" type="ORF">A3A70_01440</name>
</gene>
<proteinExistence type="predicted"/>
<dbReference type="GO" id="GO:0046872">
    <property type="term" value="F:metal ion binding"/>
    <property type="evidence" value="ECO:0007669"/>
    <property type="project" value="UniProtKB-KW"/>
</dbReference>
<keyword evidence="1" id="KW-0813">Transport</keyword>
<keyword evidence="2" id="KW-0479">Metal-binding</keyword>
<evidence type="ECO:0000256" key="1">
    <source>
        <dbReference type="ARBA" id="ARBA00022448"/>
    </source>
</evidence>
<organism evidence="6 7">
    <name type="scientific">candidate division WWE3 bacterium RIFCSPLOWO2_01_FULL_42_11</name>
    <dbReference type="NCBI Taxonomy" id="1802627"/>
    <lineage>
        <taxon>Bacteria</taxon>
        <taxon>Katanobacteria</taxon>
    </lineage>
</organism>
<dbReference type="Gene3D" id="3.30.70.20">
    <property type="match status" value="1"/>
</dbReference>
<evidence type="ECO:0008006" key="8">
    <source>
        <dbReference type="Google" id="ProtNLM"/>
    </source>
</evidence>
<keyword evidence="5" id="KW-0411">Iron-sulfur</keyword>
<evidence type="ECO:0000256" key="5">
    <source>
        <dbReference type="ARBA" id="ARBA00023014"/>
    </source>
</evidence>
<evidence type="ECO:0000256" key="4">
    <source>
        <dbReference type="ARBA" id="ARBA00023004"/>
    </source>
</evidence>
<dbReference type="GO" id="GO:0051536">
    <property type="term" value="F:iron-sulfur cluster binding"/>
    <property type="evidence" value="ECO:0007669"/>
    <property type="project" value="UniProtKB-KW"/>
</dbReference>
<dbReference type="AlphaFoldDB" id="A0A1F4VMI7"/>
<dbReference type="PANTHER" id="PTHR36923">
    <property type="entry name" value="FERREDOXIN"/>
    <property type="match status" value="1"/>
</dbReference>
<reference evidence="6 7" key="1">
    <citation type="journal article" date="2016" name="Nat. Commun.">
        <title>Thousands of microbial genomes shed light on interconnected biogeochemical processes in an aquifer system.</title>
        <authorList>
            <person name="Anantharaman K."/>
            <person name="Brown C.T."/>
            <person name="Hug L.A."/>
            <person name="Sharon I."/>
            <person name="Castelle C.J."/>
            <person name="Probst A.J."/>
            <person name="Thomas B.C."/>
            <person name="Singh A."/>
            <person name="Wilkins M.J."/>
            <person name="Karaoz U."/>
            <person name="Brodie E.L."/>
            <person name="Williams K.H."/>
            <person name="Hubbard S.S."/>
            <person name="Banfield J.F."/>
        </authorList>
    </citation>
    <scope>NUCLEOTIDE SEQUENCE [LARGE SCALE GENOMIC DNA]</scope>
</reference>
<dbReference type="PANTHER" id="PTHR36923:SF3">
    <property type="entry name" value="FERREDOXIN"/>
    <property type="match status" value="1"/>
</dbReference>
<evidence type="ECO:0000256" key="3">
    <source>
        <dbReference type="ARBA" id="ARBA00022982"/>
    </source>
</evidence>
<comment type="caution">
    <text evidence="6">The sequence shown here is derived from an EMBL/GenBank/DDBJ whole genome shotgun (WGS) entry which is preliminary data.</text>
</comment>
<dbReference type="InterPro" id="IPR051269">
    <property type="entry name" value="Fe-S_cluster_ET"/>
</dbReference>
<sequence>MEIRIIRPKCISAGTCVVYAPDTFDLDDEDIAIIKEGGWDRLEKIMAGAESCPVYAIEVIIDGVKKYPKG</sequence>
<evidence type="ECO:0000256" key="2">
    <source>
        <dbReference type="ARBA" id="ARBA00022723"/>
    </source>
</evidence>
<dbReference type="STRING" id="1802627.A3A70_01440"/>
<accession>A0A1F4VMI7</accession>
<dbReference type="Proteomes" id="UP000178964">
    <property type="component" value="Unassembled WGS sequence"/>
</dbReference>
<keyword evidence="3" id="KW-0249">Electron transport</keyword>
<protein>
    <recommendedName>
        <fullName evidence="8">Ferredoxin</fullName>
    </recommendedName>
</protein>
<evidence type="ECO:0000313" key="6">
    <source>
        <dbReference type="EMBL" id="OGC58354.1"/>
    </source>
</evidence>
<dbReference type="SUPFAM" id="SSF54862">
    <property type="entry name" value="4Fe-4S ferredoxins"/>
    <property type="match status" value="1"/>
</dbReference>
<dbReference type="Pfam" id="PF13370">
    <property type="entry name" value="Fer4_13"/>
    <property type="match status" value="1"/>
</dbReference>
<keyword evidence="4" id="KW-0408">Iron</keyword>
<dbReference type="EMBL" id="MEVK01000038">
    <property type="protein sequence ID" value="OGC58354.1"/>
    <property type="molecule type" value="Genomic_DNA"/>
</dbReference>